<keyword evidence="5" id="KW-1185">Reference proteome</keyword>
<dbReference type="SUPFAM" id="SSF74924">
    <property type="entry name" value="Cap-Gly domain"/>
    <property type="match status" value="1"/>
</dbReference>
<protein>
    <submittedName>
        <fullName evidence="4">CAP-Gly domain-containing linker protein 4</fullName>
    </submittedName>
</protein>
<evidence type="ECO:0000259" key="3">
    <source>
        <dbReference type="PROSITE" id="PS50245"/>
    </source>
</evidence>
<accession>A0AA35T8P8</accession>
<dbReference type="PANTHER" id="PTHR18916">
    <property type="entry name" value="DYNACTIN 1-RELATED MICROTUBULE-BINDING"/>
    <property type="match status" value="1"/>
</dbReference>
<dbReference type="InterPro" id="IPR000938">
    <property type="entry name" value="CAP-Gly_domain"/>
</dbReference>
<comment type="caution">
    <text evidence="4">The sequence shown here is derived from an EMBL/GenBank/DDBJ whole genome shotgun (WGS) entry which is preliminary data.</text>
</comment>
<dbReference type="GO" id="GO:0051010">
    <property type="term" value="F:microtubule plus-end binding"/>
    <property type="evidence" value="ECO:0007669"/>
    <property type="project" value="TreeGrafter"/>
</dbReference>
<dbReference type="InterPro" id="IPR036859">
    <property type="entry name" value="CAP-Gly_dom_sf"/>
</dbReference>
<dbReference type="GO" id="GO:0005634">
    <property type="term" value="C:nucleus"/>
    <property type="evidence" value="ECO:0007669"/>
    <property type="project" value="TreeGrafter"/>
</dbReference>
<dbReference type="GO" id="GO:0035371">
    <property type="term" value="C:microtubule plus-end"/>
    <property type="evidence" value="ECO:0007669"/>
    <property type="project" value="TreeGrafter"/>
</dbReference>
<evidence type="ECO:0000313" key="5">
    <source>
        <dbReference type="Proteomes" id="UP001174909"/>
    </source>
</evidence>
<organism evidence="4 5">
    <name type="scientific">Geodia barretti</name>
    <name type="common">Barrett's horny sponge</name>
    <dbReference type="NCBI Taxonomy" id="519541"/>
    <lineage>
        <taxon>Eukaryota</taxon>
        <taxon>Metazoa</taxon>
        <taxon>Porifera</taxon>
        <taxon>Demospongiae</taxon>
        <taxon>Heteroscleromorpha</taxon>
        <taxon>Tetractinellida</taxon>
        <taxon>Astrophorina</taxon>
        <taxon>Geodiidae</taxon>
        <taxon>Geodia</taxon>
    </lineage>
</organism>
<name>A0AA35T8P8_GEOBA</name>
<reference evidence="4" key="1">
    <citation type="submission" date="2023-03" db="EMBL/GenBank/DDBJ databases">
        <authorList>
            <person name="Steffen K."/>
            <person name="Cardenas P."/>
        </authorList>
    </citation>
    <scope>NUCLEOTIDE SEQUENCE</scope>
</reference>
<dbReference type="Pfam" id="PF01302">
    <property type="entry name" value="CAP_GLY"/>
    <property type="match status" value="1"/>
</dbReference>
<dbReference type="PROSITE" id="PS50245">
    <property type="entry name" value="CAP_GLY_2"/>
    <property type="match status" value="1"/>
</dbReference>
<keyword evidence="2" id="KW-0963">Cytoplasm</keyword>
<dbReference type="GO" id="GO:0031122">
    <property type="term" value="P:cytoplasmic microtubule organization"/>
    <property type="evidence" value="ECO:0007669"/>
    <property type="project" value="TreeGrafter"/>
</dbReference>
<evidence type="ECO:0000313" key="4">
    <source>
        <dbReference type="EMBL" id="CAI8042841.1"/>
    </source>
</evidence>
<feature type="domain" description="CAP-Gly" evidence="3">
    <location>
        <begin position="1"/>
        <end position="28"/>
    </location>
</feature>
<dbReference type="GO" id="GO:0005938">
    <property type="term" value="C:cell cortex"/>
    <property type="evidence" value="ECO:0007669"/>
    <property type="project" value="TreeGrafter"/>
</dbReference>
<evidence type="ECO:0000256" key="2">
    <source>
        <dbReference type="ARBA" id="ARBA00022490"/>
    </source>
</evidence>
<evidence type="ECO:0000256" key="1">
    <source>
        <dbReference type="ARBA" id="ARBA00004496"/>
    </source>
</evidence>
<sequence length="52" mass="5766">MATYGKNDGSVKGHRYFRCKPSHGLFVKPEKATHRGINCSKILPSSCLENNS</sequence>
<dbReference type="Proteomes" id="UP001174909">
    <property type="component" value="Unassembled WGS sequence"/>
</dbReference>
<dbReference type="AlphaFoldDB" id="A0AA35T8P8"/>
<dbReference type="PANTHER" id="PTHR18916:SF85">
    <property type="entry name" value="TUBULIN-FOLDING COFACTOR B"/>
    <property type="match status" value="1"/>
</dbReference>
<dbReference type="EMBL" id="CASHTH010003285">
    <property type="protein sequence ID" value="CAI8042841.1"/>
    <property type="molecule type" value="Genomic_DNA"/>
</dbReference>
<proteinExistence type="predicted"/>
<gene>
    <name evidence="4" type="ORF">GBAR_LOCUS23759</name>
</gene>
<comment type="subcellular location">
    <subcellularLocation>
        <location evidence="1">Cytoplasm</location>
    </subcellularLocation>
</comment>
<dbReference type="Gene3D" id="2.30.30.190">
    <property type="entry name" value="CAP Gly-rich-like domain"/>
    <property type="match status" value="1"/>
</dbReference>